<evidence type="ECO:0000313" key="4">
    <source>
        <dbReference type="Proteomes" id="UP001223390"/>
    </source>
</evidence>
<feature type="region of interest" description="Disordered" evidence="1">
    <location>
        <begin position="126"/>
        <end position="167"/>
    </location>
</feature>
<evidence type="ECO:0000256" key="1">
    <source>
        <dbReference type="SAM" id="MobiDB-lite"/>
    </source>
</evidence>
<comment type="caution">
    <text evidence="3">The sequence shown here is derived from an EMBL/GenBank/DDBJ whole genome shotgun (WGS) entry which is preliminary data.</text>
</comment>
<dbReference type="EMBL" id="JASITI010000090">
    <property type="protein sequence ID" value="MDK9501127.1"/>
    <property type="molecule type" value="Genomic_DNA"/>
</dbReference>
<proteinExistence type="predicted"/>
<organism evidence="3 4">
    <name type="scientific">Streptomyces katrae</name>
    <dbReference type="NCBI Taxonomy" id="68223"/>
    <lineage>
        <taxon>Bacteria</taxon>
        <taxon>Bacillati</taxon>
        <taxon>Actinomycetota</taxon>
        <taxon>Actinomycetes</taxon>
        <taxon>Kitasatosporales</taxon>
        <taxon>Streptomycetaceae</taxon>
        <taxon>Streptomyces</taxon>
    </lineage>
</organism>
<sequence length="167" mass="17730">MITSARRAAVMVGVATVLVAGPAWAVPQQAPAAVSNSDLAVVRIDPEDTQPGGVVTVHAFVSNLGPDRTASPMTITVNLPRGTQPEGPYFPDDCQVSPNQRRVLCEFPAGLGSKRSATAQVPIRLDPDLRPGQTIRGSYSVSSPDDRNPSNNRTEFEIRVAETEPDA</sequence>
<feature type="signal peptide" evidence="2">
    <location>
        <begin position="1"/>
        <end position="25"/>
    </location>
</feature>
<accession>A0ABT7H5H0</accession>
<dbReference type="Proteomes" id="UP001223390">
    <property type="component" value="Unassembled WGS sequence"/>
</dbReference>
<keyword evidence="4" id="KW-1185">Reference proteome</keyword>
<dbReference type="RefSeq" id="WP_285346551.1">
    <property type="nucleotide sequence ID" value="NZ_JASITI010000090.1"/>
</dbReference>
<reference evidence="3 4" key="1">
    <citation type="submission" date="2023-05" db="EMBL/GenBank/DDBJ databases">
        <title>Sequencing and Assembly of Streptomyces sp. NP73.</title>
        <authorList>
            <person name="Konwar A.N."/>
            <person name="Saikia K."/>
            <person name="Thakur D."/>
        </authorList>
    </citation>
    <scope>NUCLEOTIDE SEQUENCE [LARGE SCALE GENOMIC DNA]</scope>
    <source>
        <strain evidence="3 4">NP73</strain>
    </source>
</reference>
<keyword evidence="2" id="KW-0732">Signal</keyword>
<protein>
    <recommendedName>
        <fullName evidence="5">DUF11 domain-containing protein</fullName>
    </recommendedName>
</protein>
<name>A0ABT7H5H0_9ACTN</name>
<evidence type="ECO:0000256" key="2">
    <source>
        <dbReference type="SAM" id="SignalP"/>
    </source>
</evidence>
<gene>
    <name evidence="3" type="ORF">QEZ40_007499</name>
</gene>
<feature type="compositionally biased region" description="Basic and acidic residues" evidence="1">
    <location>
        <begin position="144"/>
        <end position="167"/>
    </location>
</feature>
<evidence type="ECO:0000313" key="3">
    <source>
        <dbReference type="EMBL" id="MDK9501127.1"/>
    </source>
</evidence>
<evidence type="ECO:0008006" key="5">
    <source>
        <dbReference type="Google" id="ProtNLM"/>
    </source>
</evidence>
<feature type="chain" id="PRO_5045289862" description="DUF11 domain-containing protein" evidence="2">
    <location>
        <begin position="26"/>
        <end position="167"/>
    </location>
</feature>